<dbReference type="GO" id="GO:0020037">
    <property type="term" value="F:heme binding"/>
    <property type="evidence" value="ECO:0007669"/>
    <property type="project" value="InterPro"/>
</dbReference>
<dbReference type="KEGG" id="cput:CONPUDRAFT_129254"/>
<dbReference type="EMBL" id="JH711584">
    <property type="protein sequence ID" value="EIW77084.1"/>
    <property type="molecule type" value="Genomic_DNA"/>
</dbReference>
<dbReference type="GeneID" id="19200185"/>
<dbReference type="OMA" id="CLLAMPY"/>
<dbReference type="GO" id="GO:0016705">
    <property type="term" value="F:oxidoreductase activity, acting on paired donors, with incorporation or reduction of molecular oxygen"/>
    <property type="evidence" value="ECO:0007669"/>
    <property type="project" value="InterPro"/>
</dbReference>
<keyword evidence="12" id="KW-1185">Reference proteome</keyword>
<dbReference type="CDD" id="cd11065">
    <property type="entry name" value="CYP64-like"/>
    <property type="match status" value="1"/>
</dbReference>
<evidence type="ECO:0000256" key="9">
    <source>
        <dbReference type="PIRSR" id="PIRSR602401-1"/>
    </source>
</evidence>
<comment type="pathway">
    <text evidence="2">Secondary metabolite biosynthesis.</text>
</comment>
<dbReference type="AlphaFoldDB" id="A0A5M3ME57"/>
<dbReference type="PANTHER" id="PTHR46300">
    <property type="entry name" value="P450, PUTATIVE (EUROFUNG)-RELATED-RELATED"/>
    <property type="match status" value="1"/>
</dbReference>
<evidence type="ECO:0000256" key="1">
    <source>
        <dbReference type="ARBA" id="ARBA00001971"/>
    </source>
</evidence>
<gene>
    <name evidence="11" type="ORF">CONPUDRAFT_129254</name>
</gene>
<evidence type="ECO:0000256" key="4">
    <source>
        <dbReference type="ARBA" id="ARBA00022617"/>
    </source>
</evidence>
<dbReference type="InterPro" id="IPR002401">
    <property type="entry name" value="Cyt_P450_E_grp-I"/>
</dbReference>
<name>A0A5M3ME57_CONPW</name>
<dbReference type="Pfam" id="PF00067">
    <property type="entry name" value="p450"/>
    <property type="match status" value="1"/>
</dbReference>
<proteinExistence type="inferred from homology"/>
<dbReference type="SUPFAM" id="SSF48264">
    <property type="entry name" value="Cytochrome P450"/>
    <property type="match status" value="1"/>
</dbReference>
<sequence>MDVFSSLPYSVPLLLAVTGTVFLGLRRRKANAEADKGLKFPPGPKPLPVIGNIFDVGLQEPWITYYEQSRKYGDIAYYSIFGQNTIVIHSEKIARDLFERRSLIYSDRPTFPTLEPYGIGFATFFMRYGDTWRAHRKMFQQTFKPAGSASFQPMQLRKVHQLLQKLLTHPGDYVDHIELLAAGIIMSVTYEYEVEPHSDPLVNIITNANSRIIHVGSVDKSIMIGLFPFLKYVPSWLPGGVMNAADCRNLVKDALNIPFEHLRKKLNEGTNGHSSLGADSLQSFGDRHTEEQIAMIKDACMTSFSAGAETTVATILTAMVALVLHPEAQKLGQQEIDRVVGSHRLPNFEDRASLPYLEAIYRESLRWHPVSPLGVPHSPNADDVYDGYLIPKGSVVFFNNWSISRDEARFPSPEEFKPERWLKPDGSIIDDEPEFAFGFGRRVCPGRHVADATVWSALACMLAVYNLEKPKGADGRPVDFEPTWVSGLSSAPHPFPCNIVPRDPAMYVAALSERIAASEP</sequence>
<organism evidence="11 12">
    <name type="scientific">Coniophora puteana (strain RWD-64-598)</name>
    <name type="common">Brown rot fungus</name>
    <dbReference type="NCBI Taxonomy" id="741705"/>
    <lineage>
        <taxon>Eukaryota</taxon>
        <taxon>Fungi</taxon>
        <taxon>Dikarya</taxon>
        <taxon>Basidiomycota</taxon>
        <taxon>Agaricomycotina</taxon>
        <taxon>Agaricomycetes</taxon>
        <taxon>Agaricomycetidae</taxon>
        <taxon>Boletales</taxon>
        <taxon>Coniophorineae</taxon>
        <taxon>Coniophoraceae</taxon>
        <taxon>Coniophora</taxon>
    </lineage>
</organism>
<keyword evidence="7 9" id="KW-0408">Iron</keyword>
<evidence type="ECO:0000256" key="8">
    <source>
        <dbReference type="ARBA" id="ARBA00023033"/>
    </source>
</evidence>
<keyword evidence="4 9" id="KW-0349">Heme</keyword>
<dbReference type="GO" id="GO:0005506">
    <property type="term" value="F:iron ion binding"/>
    <property type="evidence" value="ECO:0007669"/>
    <property type="project" value="InterPro"/>
</dbReference>
<dbReference type="InterPro" id="IPR017972">
    <property type="entry name" value="Cyt_P450_CS"/>
</dbReference>
<reference evidence="12" key="1">
    <citation type="journal article" date="2012" name="Science">
        <title>The Paleozoic origin of enzymatic lignin decomposition reconstructed from 31 fungal genomes.</title>
        <authorList>
            <person name="Floudas D."/>
            <person name="Binder M."/>
            <person name="Riley R."/>
            <person name="Barry K."/>
            <person name="Blanchette R.A."/>
            <person name="Henrissat B."/>
            <person name="Martinez A.T."/>
            <person name="Otillar R."/>
            <person name="Spatafora J.W."/>
            <person name="Yadav J.S."/>
            <person name="Aerts A."/>
            <person name="Benoit I."/>
            <person name="Boyd A."/>
            <person name="Carlson A."/>
            <person name="Copeland A."/>
            <person name="Coutinho P.M."/>
            <person name="de Vries R.P."/>
            <person name="Ferreira P."/>
            <person name="Findley K."/>
            <person name="Foster B."/>
            <person name="Gaskell J."/>
            <person name="Glotzer D."/>
            <person name="Gorecki P."/>
            <person name="Heitman J."/>
            <person name="Hesse C."/>
            <person name="Hori C."/>
            <person name="Igarashi K."/>
            <person name="Jurgens J.A."/>
            <person name="Kallen N."/>
            <person name="Kersten P."/>
            <person name="Kohler A."/>
            <person name="Kuees U."/>
            <person name="Kumar T.K.A."/>
            <person name="Kuo A."/>
            <person name="LaButti K."/>
            <person name="Larrondo L.F."/>
            <person name="Lindquist E."/>
            <person name="Ling A."/>
            <person name="Lombard V."/>
            <person name="Lucas S."/>
            <person name="Lundell T."/>
            <person name="Martin R."/>
            <person name="McLaughlin D.J."/>
            <person name="Morgenstern I."/>
            <person name="Morin E."/>
            <person name="Murat C."/>
            <person name="Nagy L.G."/>
            <person name="Nolan M."/>
            <person name="Ohm R.A."/>
            <person name="Patyshakuliyeva A."/>
            <person name="Rokas A."/>
            <person name="Ruiz-Duenas F.J."/>
            <person name="Sabat G."/>
            <person name="Salamov A."/>
            <person name="Samejima M."/>
            <person name="Schmutz J."/>
            <person name="Slot J.C."/>
            <person name="St John F."/>
            <person name="Stenlid J."/>
            <person name="Sun H."/>
            <person name="Sun S."/>
            <person name="Syed K."/>
            <person name="Tsang A."/>
            <person name="Wiebenga A."/>
            <person name="Young D."/>
            <person name="Pisabarro A."/>
            <person name="Eastwood D.C."/>
            <person name="Martin F."/>
            <person name="Cullen D."/>
            <person name="Grigoriev I.V."/>
            <person name="Hibbett D.S."/>
        </authorList>
    </citation>
    <scope>NUCLEOTIDE SEQUENCE [LARGE SCALE GENOMIC DNA]</scope>
    <source>
        <strain evidence="12">RWD-64-598 SS2</strain>
    </source>
</reference>
<accession>A0A5M3ME57</accession>
<dbReference type="InterPro" id="IPR050364">
    <property type="entry name" value="Cytochrome_P450_fung"/>
</dbReference>
<comment type="cofactor">
    <cofactor evidence="1 9">
        <name>heme</name>
        <dbReference type="ChEBI" id="CHEBI:30413"/>
    </cofactor>
</comment>
<evidence type="ECO:0000256" key="3">
    <source>
        <dbReference type="ARBA" id="ARBA00010617"/>
    </source>
</evidence>
<evidence type="ECO:0000256" key="6">
    <source>
        <dbReference type="ARBA" id="ARBA00023002"/>
    </source>
</evidence>
<evidence type="ECO:0000256" key="7">
    <source>
        <dbReference type="ARBA" id="ARBA00023004"/>
    </source>
</evidence>
<evidence type="ECO:0000313" key="11">
    <source>
        <dbReference type="EMBL" id="EIW77084.1"/>
    </source>
</evidence>
<keyword evidence="8 10" id="KW-0503">Monooxygenase</keyword>
<dbReference type="OrthoDB" id="2789670at2759"/>
<dbReference type="PRINTS" id="PR00385">
    <property type="entry name" value="P450"/>
</dbReference>
<evidence type="ECO:0000313" key="12">
    <source>
        <dbReference type="Proteomes" id="UP000053558"/>
    </source>
</evidence>
<dbReference type="Proteomes" id="UP000053558">
    <property type="component" value="Unassembled WGS sequence"/>
</dbReference>
<comment type="similarity">
    <text evidence="3 10">Belongs to the cytochrome P450 family.</text>
</comment>
<dbReference type="RefSeq" id="XP_007772532.1">
    <property type="nucleotide sequence ID" value="XM_007774342.1"/>
</dbReference>
<dbReference type="InterPro" id="IPR001128">
    <property type="entry name" value="Cyt_P450"/>
</dbReference>
<dbReference type="Gene3D" id="1.10.630.10">
    <property type="entry name" value="Cytochrome P450"/>
    <property type="match status" value="1"/>
</dbReference>
<comment type="caution">
    <text evidence="11">The sequence shown here is derived from an EMBL/GenBank/DDBJ whole genome shotgun (WGS) entry which is preliminary data.</text>
</comment>
<dbReference type="PANTHER" id="PTHR46300:SF7">
    <property type="entry name" value="P450, PUTATIVE (EUROFUNG)-RELATED"/>
    <property type="match status" value="1"/>
</dbReference>
<dbReference type="InterPro" id="IPR036396">
    <property type="entry name" value="Cyt_P450_sf"/>
</dbReference>
<evidence type="ECO:0000256" key="5">
    <source>
        <dbReference type="ARBA" id="ARBA00022723"/>
    </source>
</evidence>
<evidence type="ECO:0000256" key="2">
    <source>
        <dbReference type="ARBA" id="ARBA00005179"/>
    </source>
</evidence>
<dbReference type="PRINTS" id="PR00463">
    <property type="entry name" value="EP450I"/>
</dbReference>
<keyword evidence="5 9" id="KW-0479">Metal-binding</keyword>
<evidence type="ECO:0000256" key="10">
    <source>
        <dbReference type="RuleBase" id="RU000461"/>
    </source>
</evidence>
<protein>
    <submittedName>
        <fullName evidence="11">Cytochrome P450</fullName>
    </submittedName>
</protein>
<dbReference type="GO" id="GO:0004497">
    <property type="term" value="F:monooxygenase activity"/>
    <property type="evidence" value="ECO:0007669"/>
    <property type="project" value="UniProtKB-KW"/>
</dbReference>
<feature type="binding site" description="axial binding residue" evidence="9">
    <location>
        <position position="444"/>
    </location>
    <ligand>
        <name>heme</name>
        <dbReference type="ChEBI" id="CHEBI:30413"/>
    </ligand>
    <ligandPart>
        <name>Fe</name>
        <dbReference type="ChEBI" id="CHEBI:18248"/>
    </ligandPart>
</feature>
<dbReference type="PROSITE" id="PS00086">
    <property type="entry name" value="CYTOCHROME_P450"/>
    <property type="match status" value="1"/>
</dbReference>
<keyword evidence="6 10" id="KW-0560">Oxidoreductase</keyword>